<feature type="region of interest" description="Disordered" evidence="1">
    <location>
        <begin position="94"/>
        <end position="123"/>
    </location>
</feature>
<organism evidence="2 3">
    <name type="scientific">Tieghemostelium lacteum</name>
    <name type="common">Slime mold</name>
    <name type="synonym">Dictyostelium lacteum</name>
    <dbReference type="NCBI Taxonomy" id="361077"/>
    <lineage>
        <taxon>Eukaryota</taxon>
        <taxon>Amoebozoa</taxon>
        <taxon>Evosea</taxon>
        <taxon>Eumycetozoa</taxon>
        <taxon>Dictyostelia</taxon>
        <taxon>Dictyosteliales</taxon>
        <taxon>Raperosteliaceae</taxon>
        <taxon>Tieghemostelium</taxon>
    </lineage>
</organism>
<evidence type="ECO:0000256" key="1">
    <source>
        <dbReference type="SAM" id="MobiDB-lite"/>
    </source>
</evidence>
<protein>
    <submittedName>
        <fullName evidence="2">Uncharacterized protein</fullName>
    </submittedName>
</protein>
<accession>A0A151ZHA2</accession>
<gene>
    <name evidence="2" type="ORF">DLAC_05962</name>
</gene>
<dbReference type="EMBL" id="LODT01000028">
    <property type="protein sequence ID" value="KYQ93297.1"/>
    <property type="molecule type" value="Genomic_DNA"/>
</dbReference>
<comment type="caution">
    <text evidence="2">The sequence shown here is derived from an EMBL/GenBank/DDBJ whole genome shotgun (WGS) entry which is preliminary data.</text>
</comment>
<dbReference type="Proteomes" id="UP000076078">
    <property type="component" value="Unassembled WGS sequence"/>
</dbReference>
<sequence length="1173" mass="137948">MTERRSREILYREFYRRAYVRGLCLHCNTTFPGCQCTESLTKSWIASYDDEELQMTIEIFNEWCLLSIEDRLKLASQYNIKFKGVAMDIESRVQSTDQNNNKVHSSSGGSSSDDSDDDDSKPKRKVVNQKELLKSYFPDFIIIFIRLYILTNPLLFKVYEEWYDAKDAVQRGVCYVVLCHRRTLDAYDRVFIKCLNDLELFDFIKKKFLISDFTFRPPSPEAFVNVLTQFADSGKNYHPFLNQLHKHYPTKEFVIELDLINRLIGNIEIDEFFFKLILHHCSESVLESQILSFEQYKPIVFFLFGTYFTTKYVETIKRIYKRFPKEFMDLIGVYINSFDSIMDGDTIIYMMSFLYDHLKLHPNLLIKPKDLTRFILKSIEKSTSWEAYSLIEYLDNTESHFHTIVQSFPHNSFWYFGLYKVFQNLSKEFVKNNCPLELFEKYLITKTNVYTCTVFLKHYDVHHPVLLNCLPNFKYTREITHDHLELNAKLLERILILPFPDVHAKLFYDLFDASRVGRDTFTIQFLKDNLLAAFKLMETHSQEIERPLQKLFDNEDLCKELFKEKSEATDYFVKNSLGEKLRLRGTCYLISFGKFQNLNLQKVRALAEHNRVNKVDLLKSMDVGFYQFGVDAQLAIYNSMGTQGFLKEIMEMYPENFEGLVPVGLVPRGVYEMAELLLHLIALRPTLVNINTVNFINRFYRPDGNLKLNLYENRYIKEVSELNVLNSFISLHPYCVKSKLFCQWYYGLNSKIKKRIVQNDATFKLGKMEEDYKTIELGIVDSTYIVPLHNPTIPVLPNIIYRQIIHLLYDDKSLHYLHKIILSQVSWLFFDLCSKILSSSCIEAIWFSTCIEVKNFERINIHSKYSLWRNYPVSLSLYDLVKIPADHLDETVRNLEGLNIKGIQFLSNQFRLPIRGETKLRGLFININNGLSLNQVIDIFKNSPQLEKVGFYAQDYWEDYEKVLETLVALKLPNLKFLGIIQVANIKHNLGYHFTPMIQRLQSEPYNIKEMPKIGAFLANYVTPQFSGIENIYLSFTASQFISELPLVLTHQSLDRGQVLRFNVMTIADIIPILKHLNTLKPTLRVLSFRIVKLIPPNQVIKLSIVQEIFDLVDQQHIKLDKFVLYHALDSVYRFPIYYDENHDLWSHIKIKSFPTNENDIIFKRIPPLQTNK</sequence>
<dbReference type="InParanoid" id="A0A151ZHA2"/>
<evidence type="ECO:0000313" key="3">
    <source>
        <dbReference type="Proteomes" id="UP000076078"/>
    </source>
</evidence>
<evidence type="ECO:0000313" key="2">
    <source>
        <dbReference type="EMBL" id="KYQ93297.1"/>
    </source>
</evidence>
<reference evidence="2 3" key="1">
    <citation type="submission" date="2015-12" db="EMBL/GenBank/DDBJ databases">
        <title>Dictyostelia acquired genes for synthesis and detection of signals that induce cell-type specialization by lateral gene transfer from prokaryotes.</title>
        <authorList>
            <person name="Gloeckner G."/>
            <person name="Schaap P."/>
        </authorList>
    </citation>
    <scope>NUCLEOTIDE SEQUENCE [LARGE SCALE GENOMIC DNA]</scope>
    <source>
        <strain evidence="2 3">TK</strain>
    </source>
</reference>
<name>A0A151ZHA2_TIELA</name>
<keyword evidence="3" id="KW-1185">Reference proteome</keyword>
<feature type="compositionally biased region" description="Polar residues" evidence="1">
    <location>
        <begin position="94"/>
        <end position="104"/>
    </location>
</feature>
<dbReference type="AlphaFoldDB" id="A0A151ZHA2"/>
<proteinExistence type="predicted"/>